<evidence type="ECO:0000313" key="12">
    <source>
        <dbReference type="Proteomes" id="UP000579647"/>
    </source>
</evidence>
<feature type="domain" description="CBS" evidence="10">
    <location>
        <begin position="193"/>
        <end position="250"/>
    </location>
</feature>
<gene>
    <name evidence="11" type="ORF">HNR07_001231</name>
</gene>
<dbReference type="GO" id="GO:0005886">
    <property type="term" value="C:plasma membrane"/>
    <property type="evidence" value="ECO:0007669"/>
    <property type="project" value="UniProtKB-SubCell"/>
</dbReference>
<dbReference type="SUPFAM" id="SSF161093">
    <property type="entry name" value="MgtE membrane domain-like"/>
    <property type="match status" value="1"/>
</dbReference>
<dbReference type="InterPro" id="IPR036739">
    <property type="entry name" value="SLC41_membr_dom_sf"/>
</dbReference>
<dbReference type="GO" id="GO:0046872">
    <property type="term" value="F:metal ion binding"/>
    <property type="evidence" value="ECO:0007669"/>
    <property type="project" value="UniProtKB-KW"/>
</dbReference>
<comment type="caution">
    <text evidence="11">The sequence shown here is derived from an EMBL/GenBank/DDBJ whole genome shotgun (WGS) entry which is preliminary data.</text>
</comment>
<evidence type="ECO:0000256" key="5">
    <source>
        <dbReference type="ARBA" id="ARBA00022842"/>
    </source>
</evidence>
<keyword evidence="8" id="KW-0129">CBS domain</keyword>
<comment type="caution">
    <text evidence="9">Lacks conserved residue(s) required for the propagation of feature annotation.</text>
</comment>
<dbReference type="CDD" id="cd04606">
    <property type="entry name" value="CBS_pair_Mg_transporter"/>
    <property type="match status" value="1"/>
</dbReference>
<keyword evidence="4 9" id="KW-0812">Transmembrane</keyword>
<dbReference type="EMBL" id="JACHDO010000001">
    <property type="protein sequence ID" value="MBB5490094.1"/>
    <property type="molecule type" value="Genomic_DNA"/>
</dbReference>
<dbReference type="Gene3D" id="1.10.357.20">
    <property type="entry name" value="SLC41 divalent cation transporters, integral membrane domain"/>
    <property type="match status" value="1"/>
</dbReference>
<keyword evidence="6 9" id="KW-1133">Transmembrane helix</keyword>
<evidence type="ECO:0000256" key="8">
    <source>
        <dbReference type="PROSITE-ProRule" id="PRU00703"/>
    </source>
</evidence>
<comment type="function">
    <text evidence="9">Acts as a magnesium transporter.</text>
</comment>
<dbReference type="PROSITE" id="PS51371">
    <property type="entry name" value="CBS"/>
    <property type="match status" value="2"/>
</dbReference>
<keyword evidence="9" id="KW-0479">Metal-binding</keyword>
<dbReference type="Gene3D" id="3.10.580.10">
    <property type="entry name" value="CBS-domain"/>
    <property type="match status" value="1"/>
</dbReference>
<name>A0A840W290_9ACTN</name>
<dbReference type="Pfam" id="PF03448">
    <property type="entry name" value="MgtE_N"/>
    <property type="match status" value="1"/>
</dbReference>
<feature type="transmembrane region" description="Helical" evidence="9">
    <location>
        <begin position="352"/>
        <end position="374"/>
    </location>
</feature>
<evidence type="ECO:0000313" key="11">
    <source>
        <dbReference type="EMBL" id="MBB5490094.1"/>
    </source>
</evidence>
<feature type="transmembrane region" description="Helical" evidence="9">
    <location>
        <begin position="412"/>
        <end position="439"/>
    </location>
</feature>
<dbReference type="InterPro" id="IPR006668">
    <property type="entry name" value="Mg_transptr_MgtE_intracell_dom"/>
</dbReference>
<dbReference type="InterPro" id="IPR000644">
    <property type="entry name" value="CBS_dom"/>
</dbReference>
<keyword evidence="7 9" id="KW-0472">Membrane</keyword>
<dbReference type="PANTHER" id="PTHR43773">
    <property type="entry name" value="MAGNESIUM TRANSPORTER MGTE"/>
    <property type="match status" value="1"/>
</dbReference>
<evidence type="ECO:0000256" key="4">
    <source>
        <dbReference type="ARBA" id="ARBA00022692"/>
    </source>
</evidence>
<evidence type="ECO:0000256" key="1">
    <source>
        <dbReference type="ARBA" id="ARBA00004141"/>
    </source>
</evidence>
<comment type="subcellular location">
    <subcellularLocation>
        <location evidence="9">Cell membrane</location>
        <topology evidence="9">Multi-pass membrane protein</topology>
    </subcellularLocation>
    <subcellularLocation>
        <location evidence="1">Membrane</location>
        <topology evidence="1">Multi-pass membrane protein</topology>
    </subcellularLocation>
</comment>
<dbReference type="SUPFAM" id="SSF54631">
    <property type="entry name" value="CBS-domain pair"/>
    <property type="match status" value="1"/>
</dbReference>
<dbReference type="InterPro" id="IPR006669">
    <property type="entry name" value="MgtE_transporter"/>
</dbReference>
<feature type="transmembrane region" description="Helical" evidence="9">
    <location>
        <begin position="380"/>
        <end position="400"/>
    </location>
</feature>
<evidence type="ECO:0000256" key="6">
    <source>
        <dbReference type="ARBA" id="ARBA00022989"/>
    </source>
</evidence>
<dbReference type="InterPro" id="IPR038076">
    <property type="entry name" value="MgtE_N_sf"/>
</dbReference>
<dbReference type="InterPro" id="IPR046342">
    <property type="entry name" value="CBS_dom_sf"/>
</dbReference>
<accession>A0A840W290</accession>
<dbReference type="InterPro" id="IPR006667">
    <property type="entry name" value="SLC41_membr_dom"/>
</dbReference>
<evidence type="ECO:0000256" key="7">
    <source>
        <dbReference type="ARBA" id="ARBA00023136"/>
    </source>
</evidence>
<evidence type="ECO:0000256" key="3">
    <source>
        <dbReference type="ARBA" id="ARBA00022448"/>
    </source>
</evidence>
<dbReference type="AlphaFoldDB" id="A0A840W290"/>
<reference evidence="11 12" key="1">
    <citation type="submission" date="2020-08" db="EMBL/GenBank/DDBJ databases">
        <title>Sequencing the genomes of 1000 actinobacteria strains.</title>
        <authorList>
            <person name="Klenk H.-P."/>
        </authorList>
    </citation>
    <scope>NUCLEOTIDE SEQUENCE [LARGE SCALE GENOMIC DNA]</scope>
    <source>
        <strain evidence="11 12">DSM 44598</strain>
    </source>
</reference>
<dbReference type="SMART" id="SM00924">
    <property type="entry name" value="MgtE_N"/>
    <property type="match status" value="1"/>
</dbReference>
<sequence length="441" mass="47569">MDGLRELTRDKDLGALRNWLGEHGTLDIAEGLTRVPPAERAIAFRLLAKDRALAVFEALEPLYQQELLDGLRDAQVRSLVEEMEPDDRVRLFDEMPATVVTRIQAGLSPSEREATASLLGYPTESAGRVMTPSFVSVRSSMTAADALSKVRRADVDPAVLHVLPVTDDQRRLKGMVDLRHLVSAPSSTRIGDLVGGEVYSVTAGTDQEEAARLMRTADLVELPVVDAEDRLLGVITVDDAMRVLDEEMTEDLARTGGSEPLGRPYLGSSAFHLARKRAVWLLLLGVAAVLTVNVLAAFEGTLESVVALALFIPLLIDTGGNSGSQAATVVIRAMSVGEVRFRDLPTVVWREARVGFMLGLMLAVVAFPAVWLFFDVQFATIIASTIAVICLWASFVGGLLPMLAQRVGIDPAVVSAPLITTLIDATGLILYFMIAMAVLGL</sequence>
<dbReference type="NCBIfam" id="TIGR00400">
    <property type="entry name" value="mgtE"/>
    <property type="match status" value="1"/>
</dbReference>
<protein>
    <recommendedName>
        <fullName evidence="9">Magnesium transporter MgtE</fullName>
    </recommendedName>
</protein>
<dbReference type="Pfam" id="PF00571">
    <property type="entry name" value="CBS"/>
    <property type="match status" value="2"/>
</dbReference>
<evidence type="ECO:0000256" key="2">
    <source>
        <dbReference type="ARBA" id="ARBA00009749"/>
    </source>
</evidence>
<dbReference type="SUPFAM" id="SSF158791">
    <property type="entry name" value="MgtE N-terminal domain-like"/>
    <property type="match status" value="1"/>
</dbReference>
<keyword evidence="3 9" id="KW-0813">Transport</keyword>
<dbReference type="SMART" id="SM00116">
    <property type="entry name" value="CBS"/>
    <property type="match status" value="2"/>
</dbReference>
<comment type="subunit">
    <text evidence="9">Homodimer.</text>
</comment>
<dbReference type="Gene3D" id="1.25.60.10">
    <property type="entry name" value="MgtE N-terminal domain-like"/>
    <property type="match status" value="1"/>
</dbReference>
<dbReference type="Proteomes" id="UP000579647">
    <property type="component" value="Unassembled WGS sequence"/>
</dbReference>
<feature type="domain" description="CBS" evidence="10">
    <location>
        <begin position="130"/>
        <end position="191"/>
    </location>
</feature>
<evidence type="ECO:0000259" key="10">
    <source>
        <dbReference type="PROSITE" id="PS51371"/>
    </source>
</evidence>
<organism evidence="11 12">
    <name type="scientific">Nocardiopsis metallicus</name>
    <dbReference type="NCBI Taxonomy" id="179819"/>
    <lineage>
        <taxon>Bacteria</taxon>
        <taxon>Bacillati</taxon>
        <taxon>Actinomycetota</taxon>
        <taxon>Actinomycetes</taxon>
        <taxon>Streptosporangiales</taxon>
        <taxon>Nocardiopsidaceae</taxon>
        <taxon>Nocardiopsis</taxon>
    </lineage>
</organism>
<feature type="transmembrane region" description="Helical" evidence="9">
    <location>
        <begin position="278"/>
        <end position="298"/>
    </location>
</feature>
<dbReference type="RefSeq" id="WP_184362997.1">
    <property type="nucleotide sequence ID" value="NZ_BAAAKM010000022.1"/>
</dbReference>
<dbReference type="PANTHER" id="PTHR43773:SF1">
    <property type="entry name" value="MAGNESIUM TRANSPORTER MGTE"/>
    <property type="match status" value="1"/>
</dbReference>
<keyword evidence="12" id="KW-1185">Reference proteome</keyword>
<dbReference type="GO" id="GO:0015095">
    <property type="term" value="F:magnesium ion transmembrane transporter activity"/>
    <property type="evidence" value="ECO:0007669"/>
    <property type="project" value="UniProtKB-UniRule"/>
</dbReference>
<keyword evidence="9" id="KW-1003">Cell membrane</keyword>
<keyword evidence="5 9" id="KW-0460">Magnesium</keyword>
<comment type="similarity">
    <text evidence="2 9">Belongs to the SLC41A transporter family.</text>
</comment>
<dbReference type="Pfam" id="PF01769">
    <property type="entry name" value="MgtE"/>
    <property type="match status" value="1"/>
</dbReference>
<evidence type="ECO:0000256" key="9">
    <source>
        <dbReference type="RuleBase" id="RU362011"/>
    </source>
</evidence>
<proteinExistence type="inferred from homology"/>